<dbReference type="Proteomes" id="UP001596045">
    <property type="component" value="Unassembled WGS sequence"/>
</dbReference>
<evidence type="ECO:0000256" key="1">
    <source>
        <dbReference type="SAM" id="SignalP"/>
    </source>
</evidence>
<dbReference type="CDD" id="cd03139">
    <property type="entry name" value="GATase1_PfpI_2"/>
    <property type="match status" value="1"/>
</dbReference>
<dbReference type="InterPro" id="IPR052158">
    <property type="entry name" value="INH-QAR"/>
</dbReference>
<feature type="chain" id="PRO_5046478335" evidence="1">
    <location>
        <begin position="27"/>
        <end position="269"/>
    </location>
</feature>
<protein>
    <submittedName>
        <fullName evidence="3">DJ-1/PfpI family protein</fullName>
        <ecNumber evidence="3">4.2.1.-</ecNumber>
    </submittedName>
</protein>
<keyword evidence="4" id="KW-1185">Reference proteome</keyword>
<organism evidence="3 4">
    <name type="scientific">Paraherbaspirillum soli</name>
    <dbReference type="NCBI Taxonomy" id="631222"/>
    <lineage>
        <taxon>Bacteria</taxon>
        <taxon>Pseudomonadati</taxon>
        <taxon>Pseudomonadota</taxon>
        <taxon>Betaproteobacteria</taxon>
        <taxon>Burkholderiales</taxon>
        <taxon>Oxalobacteraceae</taxon>
        <taxon>Paraherbaspirillum</taxon>
    </lineage>
</organism>
<feature type="signal peptide" evidence="1">
    <location>
        <begin position="1"/>
        <end position="26"/>
    </location>
</feature>
<proteinExistence type="predicted"/>
<keyword evidence="3" id="KW-0456">Lyase</keyword>
<dbReference type="Gene3D" id="3.40.50.880">
    <property type="match status" value="1"/>
</dbReference>
<dbReference type="Pfam" id="PF01965">
    <property type="entry name" value="DJ-1_PfpI"/>
    <property type="match status" value="1"/>
</dbReference>
<reference evidence="4" key="1">
    <citation type="journal article" date="2019" name="Int. J. Syst. Evol. Microbiol.">
        <title>The Global Catalogue of Microorganisms (GCM) 10K type strain sequencing project: providing services to taxonomists for standard genome sequencing and annotation.</title>
        <authorList>
            <consortium name="The Broad Institute Genomics Platform"/>
            <consortium name="The Broad Institute Genome Sequencing Center for Infectious Disease"/>
            <person name="Wu L."/>
            <person name="Ma J."/>
        </authorList>
    </citation>
    <scope>NUCLEOTIDE SEQUENCE [LARGE SCALE GENOMIC DNA]</scope>
    <source>
        <strain evidence="4">JCM 17066</strain>
    </source>
</reference>
<evidence type="ECO:0000313" key="3">
    <source>
        <dbReference type="EMBL" id="MFC5472765.1"/>
    </source>
</evidence>
<dbReference type="InterPro" id="IPR029062">
    <property type="entry name" value="Class_I_gatase-like"/>
</dbReference>
<comment type="caution">
    <text evidence="3">The sequence shown here is derived from an EMBL/GenBank/DDBJ whole genome shotgun (WGS) entry which is preliminary data.</text>
</comment>
<sequence length="269" mass="28401">MMNRRNFTRALGLTALPLELANSARAGNAEAGSLPAQQPLKADAPFHIGMLIFPGMTNLDFAGPFEVLARVPGATVHVLAKSDAPVRTDVGGTILPSMTLKDAPELDMLFVGGGPGVNALMEDGEVLEFLRSRARRAQWVSSVCTGALVLGAAGLLRGYRAATHWTAMDVLPLLGATPVRQRVVIDRNRITGGGVTAGIDFGLTVVGLLWGKELAQTIQLGLEYDPQPPFNSGSPQNAPAPILARVRSATTDLTERRMAIAKRAAGNFS</sequence>
<keyword evidence="1" id="KW-0732">Signal</keyword>
<dbReference type="PANTHER" id="PTHR43130">
    <property type="entry name" value="ARAC-FAMILY TRANSCRIPTIONAL REGULATOR"/>
    <property type="match status" value="1"/>
</dbReference>
<dbReference type="EMBL" id="JBHSMT010000006">
    <property type="protein sequence ID" value="MFC5472765.1"/>
    <property type="molecule type" value="Genomic_DNA"/>
</dbReference>
<evidence type="ECO:0000259" key="2">
    <source>
        <dbReference type="Pfam" id="PF01965"/>
    </source>
</evidence>
<dbReference type="PANTHER" id="PTHR43130:SF2">
    <property type="entry name" value="DJ-1_PFPI DOMAIN-CONTAINING PROTEIN"/>
    <property type="match status" value="1"/>
</dbReference>
<feature type="domain" description="DJ-1/PfpI" evidence="2">
    <location>
        <begin position="49"/>
        <end position="206"/>
    </location>
</feature>
<gene>
    <name evidence="3" type="ORF">ACFPM8_02230</name>
</gene>
<dbReference type="EC" id="4.2.1.-" evidence="3"/>
<dbReference type="SUPFAM" id="SSF52317">
    <property type="entry name" value="Class I glutamine amidotransferase-like"/>
    <property type="match status" value="1"/>
</dbReference>
<name>A0ABW0M5B7_9BURK</name>
<dbReference type="InterPro" id="IPR002818">
    <property type="entry name" value="DJ-1/PfpI"/>
</dbReference>
<evidence type="ECO:0000313" key="4">
    <source>
        <dbReference type="Proteomes" id="UP001596045"/>
    </source>
</evidence>
<accession>A0ABW0M5B7</accession>
<dbReference type="GO" id="GO:0016829">
    <property type="term" value="F:lyase activity"/>
    <property type="evidence" value="ECO:0007669"/>
    <property type="project" value="UniProtKB-KW"/>
</dbReference>
<dbReference type="RefSeq" id="WP_378994529.1">
    <property type="nucleotide sequence ID" value="NZ_JBHSMT010000006.1"/>
</dbReference>